<dbReference type="NCBIfam" id="TIGR00026">
    <property type="entry name" value="hi_GC_TIGR00026"/>
    <property type="match status" value="1"/>
</dbReference>
<gene>
    <name evidence="1" type="ORF">IF651_05755</name>
</gene>
<proteinExistence type="predicted"/>
<dbReference type="EMBL" id="JACYHB010000003">
    <property type="protein sequence ID" value="MBD8078564.1"/>
    <property type="molecule type" value="Genomic_DNA"/>
</dbReference>
<evidence type="ECO:0000313" key="2">
    <source>
        <dbReference type="Proteomes" id="UP000610846"/>
    </source>
</evidence>
<dbReference type="GO" id="GO:0016491">
    <property type="term" value="F:oxidoreductase activity"/>
    <property type="evidence" value="ECO:0007669"/>
    <property type="project" value="InterPro"/>
</dbReference>
<dbReference type="InterPro" id="IPR012349">
    <property type="entry name" value="Split_barrel_FMN-bd"/>
</dbReference>
<dbReference type="RefSeq" id="WP_191828131.1">
    <property type="nucleotide sequence ID" value="NZ_JACYHB010000003.1"/>
</dbReference>
<protein>
    <submittedName>
        <fullName evidence="1">Nitroreductase family deazaflavin-dependent oxidoreductase</fullName>
    </submittedName>
</protein>
<reference evidence="1" key="1">
    <citation type="journal article" date="2018" name="Curr. Microbiol.">
        <title>Cellulosimicrobium arenosum sp. nov., Isolated from Marine Sediment Sand.</title>
        <authorList>
            <person name="Oh M."/>
            <person name="Kim J.H."/>
            <person name="Yoon J.H."/>
            <person name="Schumann P."/>
            <person name="Kim W."/>
        </authorList>
    </citation>
    <scope>NUCLEOTIDE SEQUENCE</scope>
    <source>
        <strain evidence="1">KCTC 49039</strain>
    </source>
</reference>
<dbReference type="Proteomes" id="UP000610846">
    <property type="component" value="Unassembled WGS sequence"/>
</dbReference>
<organism evidence="1 2">
    <name type="scientific">Cellulosimicrobium arenosum</name>
    <dbReference type="NCBI Taxonomy" id="2708133"/>
    <lineage>
        <taxon>Bacteria</taxon>
        <taxon>Bacillati</taxon>
        <taxon>Actinomycetota</taxon>
        <taxon>Actinomycetes</taxon>
        <taxon>Micrococcales</taxon>
        <taxon>Promicromonosporaceae</taxon>
        <taxon>Cellulosimicrobium</taxon>
    </lineage>
</organism>
<name>A0A927IZH6_9MICO</name>
<evidence type="ECO:0000313" key="1">
    <source>
        <dbReference type="EMBL" id="MBD8078564.1"/>
    </source>
</evidence>
<dbReference type="Pfam" id="PF04075">
    <property type="entry name" value="F420H2_quin_red"/>
    <property type="match status" value="1"/>
</dbReference>
<comment type="caution">
    <text evidence="1">The sequence shown here is derived from an EMBL/GenBank/DDBJ whole genome shotgun (WGS) entry which is preliminary data.</text>
</comment>
<dbReference type="Gene3D" id="2.30.110.10">
    <property type="entry name" value="Electron Transport, Fmn-binding Protein, Chain A"/>
    <property type="match status" value="1"/>
</dbReference>
<dbReference type="InterPro" id="IPR004378">
    <property type="entry name" value="F420H2_quin_Rdtase"/>
</dbReference>
<sequence>MSVASRVLHTRWLVRAPIGLYRAGLGFLLGSRLLLLEHRGRVSGRLRSVVLEVVHRPAPDRFVVMAGLGPRSQWYRNVLADPRTVVSAGTRRRVQALAHPLPPDDVVRLLTDYAAGNRRAWEALAPVLREWAEPLAAQTGESDWRRVVPGVELTLLDALSSTRRPS</sequence>
<dbReference type="AlphaFoldDB" id="A0A927IZH6"/>
<accession>A0A927IZH6</accession>
<keyword evidence="2" id="KW-1185">Reference proteome</keyword>
<reference evidence="1" key="2">
    <citation type="submission" date="2020-09" db="EMBL/GenBank/DDBJ databases">
        <authorList>
            <person name="Yu Y."/>
        </authorList>
    </citation>
    <scope>NUCLEOTIDE SEQUENCE</scope>
    <source>
        <strain evidence="1">KCTC 49039</strain>
    </source>
</reference>